<dbReference type="InterPro" id="IPR014729">
    <property type="entry name" value="Rossmann-like_a/b/a_fold"/>
</dbReference>
<dbReference type="AlphaFoldDB" id="A0A6N8IYS6"/>
<proteinExistence type="inferred from homology"/>
<evidence type="ECO:0000313" key="4">
    <source>
        <dbReference type="Proteomes" id="UP000469385"/>
    </source>
</evidence>
<gene>
    <name evidence="3" type="ORF">GON04_20005</name>
</gene>
<comment type="caution">
    <text evidence="3">The sequence shown here is derived from an EMBL/GenBank/DDBJ whole genome shotgun (WGS) entry which is preliminary data.</text>
</comment>
<feature type="domain" description="UspA" evidence="2">
    <location>
        <begin position="46"/>
        <end position="166"/>
    </location>
</feature>
<reference evidence="3 4" key="1">
    <citation type="submission" date="2019-12" db="EMBL/GenBank/DDBJ databases">
        <authorList>
            <person name="Huq M.A."/>
        </authorList>
    </citation>
    <scope>NUCLEOTIDE SEQUENCE [LARGE SCALE GENOMIC DNA]</scope>
    <source>
        <strain evidence="3 4">MAH-25</strain>
    </source>
</reference>
<dbReference type="EMBL" id="WSEL01000009">
    <property type="protein sequence ID" value="MVQ31752.1"/>
    <property type="molecule type" value="Genomic_DNA"/>
</dbReference>
<feature type="domain" description="UspA" evidence="2">
    <location>
        <begin position="173"/>
        <end position="314"/>
    </location>
</feature>
<accession>A0A6N8IYS6</accession>
<evidence type="ECO:0000256" key="1">
    <source>
        <dbReference type="ARBA" id="ARBA00008791"/>
    </source>
</evidence>
<dbReference type="CDD" id="cd00293">
    <property type="entry name" value="USP-like"/>
    <property type="match status" value="2"/>
</dbReference>
<dbReference type="InterPro" id="IPR006015">
    <property type="entry name" value="Universal_stress_UspA"/>
</dbReference>
<dbReference type="InterPro" id="IPR006016">
    <property type="entry name" value="UspA"/>
</dbReference>
<evidence type="ECO:0000313" key="3">
    <source>
        <dbReference type="EMBL" id="MVQ31752.1"/>
    </source>
</evidence>
<dbReference type="PANTHER" id="PTHR46268:SF6">
    <property type="entry name" value="UNIVERSAL STRESS PROTEIN UP12"/>
    <property type="match status" value="1"/>
</dbReference>
<comment type="similarity">
    <text evidence="1">Belongs to the universal stress protein A family.</text>
</comment>
<keyword evidence="4" id="KW-1185">Reference proteome</keyword>
<dbReference type="PRINTS" id="PR01438">
    <property type="entry name" value="UNVRSLSTRESS"/>
</dbReference>
<organism evidence="3 4">
    <name type="scientific">Ramlibacter pinisoli</name>
    <dbReference type="NCBI Taxonomy" id="2682844"/>
    <lineage>
        <taxon>Bacteria</taxon>
        <taxon>Pseudomonadati</taxon>
        <taxon>Pseudomonadota</taxon>
        <taxon>Betaproteobacteria</taxon>
        <taxon>Burkholderiales</taxon>
        <taxon>Comamonadaceae</taxon>
        <taxon>Ramlibacter</taxon>
    </lineage>
</organism>
<dbReference type="Pfam" id="PF00582">
    <property type="entry name" value="Usp"/>
    <property type="match status" value="2"/>
</dbReference>
<evidence type="ECO:0000259" key="2">
    <source>
        <dbReference type="Pfam" id="PF00582"/>
    </source>
</evidence>
<name>A0A6N8IYS6_9BURK</name>
<dbReference type="PANTHER" id="PTHR46268">
    <property type="entry name" value="STRESS RESPONSE PROTEIN NHAX"/>
    <property type="match status" value="1"/>
</dbReference>
<protein>
    <recommendedName>
        <fullName evidence="2">UspA domain-containing protein</fullName>
    </recommendedName>
</protein>
<sequence length="331" mass="35717">MDRTWRRVACRPHRRDAVPAGSLRRLHLVRTAMMQERIHEWHSPRSLLVLHDLTPQAGHAAWRAGVIARDQGADLCLLHAASEPGAAESARIALERVAGGLAARLGVQAEVRVVHGDPVRAVMQAAGSADLVVLAARRSNVLREWLFGTPAERLIRLCGRPLLVVKRPAIAGYRRVLVPVDFGPAAAPAIAAAASLSRSTAIEVFHSVAVRDEVTMRTADVPEAAVREDRQRNADHARARIRELIGTVSGARSSAIPSLAFGHASSMVLAKEQAMRADLVVIGKRRRGLLADFFLGSVTQRVLGAGSADVLVLPAARKEPGPVQRFRNLLA</sequence>
<dbReference type="Gene3D" id="3.40.50.620">
    <property type="entry name" value="HUPs"/>
    <property type="match status" value="2"/>
</dbReference>
<dbReference type="Proteomes" id="UP000469385">
    <property type="component" value="Unassembled WGS sequence"/>
</dbReference>
<dbReference type="SUPFAM" id="SSF52402">
    <property type="entry name" value="Adenine nucleotide alpha hydrolases-like"/>
    <property type="match status" value="2"/>
</dbReference>